<evidence type="ECO:0000256" key="5">
    <source>
        <dbReference type="ARBA" id="ARBA00022837"/>
    </source>
</evidence>
<dbReference type="PANTHER" id="PTHR23055">
    <property type="entry name" value="CALCIUM BINDING PROTEINS"/>
    <property type="match status" value="1"/>
</dbReference>
<dbReference type="GO" id="GO:0009966">
    <property type="term" value="P:regulation of signal transduction"/>
    <property type="evidence" value="ECO:0000318"/>
    <property type="project" value="GO_Central"/>
</dbReference>
<keyword evidence="2" id="KW-0519">Myristate</keyword>
<dbReference type="Proteomes" id="UP000001555">
    <property type="component" value="Unassembled WGS sequence"/>
</dbReference>
<dbReference type="Pfam" id="PF13499">
    <property type="entry name" value="EF-hand_7"/>
    <property type="match status" value="1"/>
</dbReference>
<accession>B7QD04</accession>
<keyword evidence="10" id="KW-1185">Reference proteome</keyword>
<dbReference type="EMBL" id="ABJB010462394">
    <property type="status" value="NOT_ANNOTATED_CDS"/>
    <property type="molecule type" value="Genomic_DNA"/>
</dbReference>
<dbReference type="InterPro" id="IPR002048">
    <property type="entry name" value="EF_hand_dom"/>
</dbReference>
<comment type="similarity">
    <text evidence="1">Belongs to the recoverin family.</text>
</comment>
<dbReference type="InterPro" id="IPR011992">
    <property type="entry name" value="EF-hand-dom_pair"/>
</dbReference>
<evidence type="ECO:0000256" key="3">
    <source>
        <dbReference type="ARBA" id="ARBA00022723"/>
    </source>
</evidence>
<proteinExistence type="inferred from homology"/>
<dbReference type="SMART" id="SM00054">
    <property type="entry name" value="EFh"/>
    <property type="match status" value="2"/>
</dbReference>
<dbReference type="InterPro" id="IPR018247">
    <property type="entry name" value="EF_Hand_1_Ca_BS"/>
</dbReference>
<evidence type="ECO:0000256" key="2">
    <source>
        <dbReference type="ARBA" id="ARBA00022707"/>
    </source>
</evidence>
<feature type="domain" description="EF-hand" evidence="7">
    <location>
        <begin position="119"/>
        <end position="154"/>
    </location>
</feature>
<evidence type="ECO:0000256" key="6">
    <source>
        <dbReference type="ARBA" id="ARBA00023288"/>
    </source>
</evidence>
<dbReference type="HOGENOM" id="CLU_072366_5_0_1"/>
<dbReference type="EMBL" id="ABJB010598394">
    <property type="status" value="NOT_ANNOTATED_CDS"/>
    <property type="molecule type" value="Genomic_DNA"/>
</dbReference>
<dbReference type="EMBL" id="ABJB010261263">
    <property type="status" value="NOT_ANNOTATED_CDS"/>
    <property type="molecule type" value="Genomic_DNA"/>
</dbReference>
<keyword evidence="4" id="KW-0677">Repeat</keyword>
<dbReference type="STRING" id="6945.B7QD04"/>
<protein>
    <submittedName>
        <fullName evidence="8 9">Ca2+ sensor, putative</fullName>
    </submittedName>
</protein>
<feature type="domain" description="EF-hand" evidence="7">
    <location>
        <begin position="74"/>
        <end position="109"/>
    </location>
</feature>
<dbReference type="PROSITE" id="PS00018">
    <property type="entry name" value="EF_HAND_1"/>
    <property type="match status" value="2"/>
</dbReference>
<reference evidence="8 10" key="1">
    <citation type="submission" date="2008-03" db="EMBL/GenBank/DDBJ databases">
        <title>Annotation of Ixodes scapularis.</title>
        <authorList>
            <consortium name="Ixodes scapularis Genome Project Consortium"/>
            <person name="Caler E."/>
            <person name="Hannick L.I."/>
            <person name="Bidwell S."/>
            <person name="Joardar V."/>
            <person name="Thiagarajan M."/>
            <person name="Amedeo P."/>
            <person name="Galinsky K.J."/>
            <person name="Schobel S."/>
            <person name="Inman J."/>
            <person name="Hostetler J."/>
            <person name="Miller J."/>
            <person name="Hammond M."/>
            <person name="Megy K."/>
            <person name="Lawson D."/>
            <person name="Kodira C."/>
            <person name="Sutton G."/>
            <person name="Meyer J."/>
            <person name="Hill C.A."/>
            <person name="Birren B."/>
            <person name="Nene V."/>
            <person name="Collins F."/>
            <person name="Alarcon-Chaidez F."/>
            <person name="Wikel S."/>
            <person name="Strausberg R."/>
        </authorList>
    </citation>
    <scope>NUCLEOTIDE SEQUENCE [LARGE SCALE GENOMIC DNA]</scope>
    <source>
        <strain evidence="10">Wikel</strain>
        <strain evidence="8">Wikel colony</strain>
    </source>
</reference>
<dbReference type="GO" id="GO:0005509">
    <property type="term" value="F:calcium ion binding"/>
    <property type="evidence" value="ECO:0000318"/>
    <property type="project" value="GO_Central"/>
</dbReference>
<dbReference type="InterPro" id="IPR028846">
    <property type="entry name" value="Recoverin"/>
</dbReference>
<feature type="non-terminal residue" evidence="8">
    <location>
        <position position="1"/>
    </location>
</feature>
<dbReference type="GO" id="GO:0008048">
    <property type="term" value="F:calcium sensitive guanylate cyclase activator activity"/>
    <property type="evidence" value="ECO:0000318"/>
    <property type="project" value="GO_Central"/>
</dbReference>
<dbReference type="OrthoDB" id="191686at2759"/>
<dbReference type="EMBL" id="ABJB010812616">
    <property type="status" value="NOT_ANNOTATED_CDS"/>
    <property type="molecule type" value="Genomic_DNA"/>
</dbReference>
<evidence type="ECO:0000313" key="10">
    <source>
        <dbReference type="Proteomes" id="UP000001555"/>
    </source>
</evidence>
<dbReference type="SUPFAM" id="SSF47473">
    <property type="entry name" value="EF-hand"/>
    <property type="match status" value="1"/>
</dbReference>
<dbReference type="CDD" id="cd00051">
    <property type="entry name" value="EFh"/>
    <property type="match status" value="1"/>
</dbReference>
<dbReference type="EMBL" id="ABJB010759195">
    <property type="status" value="NOT_ANNOTATED_CDS"/>
    <property type="molecule type" value="Genomic_DNA"/>
</dbReference>
<dbReference type="FunFam" id="1.10.238.10:FF:000009">
    <property type="entry name" value="Visinin-like protein 1"/>
    <property type="match status" value="1"/>
</dbReference>
<gene>
    <name evidence="8" type="ORF">IscW_ISCW022163</name>
</gene>
<evidence type="ECO:0000259" key="7">
    <source>
        <dbReference type="PROSITE" id="PS50222"/>
    </source>
</evidence>
<evidence type="ECO:0000313" key="9">
    <source>
        <dbReference type="EnsemblMetazoa" id="ISCW022163-PA"/>
    </source>
</evidence>
<reference evidence="9" key="2">
    <citation type="submission" date="2020-05" db="UniProtKB">
        <authorList>
            <consortium name="EnsemblMetazoa"/>
        </authorList>
    </citation>
    <scope>IDENTIFICATION</scope>
    <source>
        <strain evidence="9">wikel</strain>
    </source>
</reference>
<keyword evidence="6" id="KW-0449">Lipoprotein</keyword>
<dbReference type="EMBL" id="ABJB010469272">
    <property type="status" value="NOT_ANNOTATED_CDS"/>
    <property type="molecule type" value="Genomic_DNA"/>
</dbReference>
<dbReference type="EMBL" id="DS910653">
    <property type="protein sequence ID" value="EEC16726.1"/>
    <property type="molecule type" value="Genomic_DNA"/>
</dbReference>
<evidence type="ECO:0000256" key="1">
    <source>
        <dbReference type="ARBA" id="ARBA00006049"/>
    </source>
</evidence>
<dbReference type="Gene3D" id="1.10.238.10">
    <property type="entry name" value="EF-hand"/>
    <property type="match status" value="2"/>
</dbReference>
<evidence type="ECO:0000313" key="8">
    <source>
        <dbReference type="EMBL" id="EEC16726.1"/>
    </source>
</evidence>
<dbReference type="PANTHER" id="PTHR23055:SF198">
    <property type="entry name" value="NEURONAL CALCIUM SENSOR 1"/>
    <property type="match status" value="1"/>
</dbReference>
<dbReference type="VEuPathDB" id="VectorBase:ISCP_019021"/>
<dbReference type="VEuPathDB" id="VectorBase:ISCW022163"/>
<dbReference type="EnsemblMetazoa" id="ISCW022163-RA">
    <property type="protein sequence ID" value="ISCW022163-PA"/>
    <property type="gene ID" value="ISCW022163"/>
</dbReference>
<dbReference type="VEuPathDB" id="VectorBase:ISCI022163"/>
<dbReference type="EMBL" id="ABJB010189371">
    <property type="status" value="NOT_ANNOTATED_CDS"/>
    <property type="molecule type" value="Genomic_DNA"/>
</dbReference>
<dbReference type="PROSITE" id="PS50222">
    <property type="entry name" value="EF_HAND_2"/>
    <property type="match status" value="2"/>
</dbReference>
<dbReference type="EMBL" id="ABJB011103385">
    <property type="status" value="NOT_ANNOTATED_CDS"/>
    <property type="molecule type" value="Genomic_DNA"/>
</dbReference>
<organism>
    <name type="scientific">Ixodes scapularis</name>
    <name type="common">Black-legged tick</name>
    <name type="synonym">Deer tick</name>
    <dbReference type="NCBI Taxonomy" id="6945"/>
    <lineage>
        <taxon>Eukaryota</taxon>
        <taxon>Metazoa</taxon>
        <taxon>Ecdysozoa</taxon>
        <taxon>Arthropoda</taxon>
        <taxon>Chelicerata</taxon>
        <taxon>Arachnida</taxon>
        <taxon>Acari</taxon>
        <taxon>Parasitiformes</taxon>
        <taxon>Ixodida</taxon>
        <taxon>Ixodoidea</taxon>
        <taxon>Ixodidae</taxon>
        <taxon>Ixodinae</taxon>
        <taxon>Ixodes</taxon>
    </lineage>
</organism>
<keyword evidence="3" id="KW-0479">Metal-binding</keyword>
<name>B7QD04_IXOSC</name>
<dbReference type="PRINTS" id="PR00450">
    <property type="entry name" value="RECOVERIN"/>
</dbReference>
<keyword evidence="5" id="KW-0106">Calcium</keyword>
<dbReference type="AlphaFoldDB" id="B7QD04"/>
<evidence type="ECO:0000256" key="4">
    <source>
        <dbReference type="ARBA" id="ARBA00022737"/>
    </source>
</evidence>
<dbReference type="EMBL" id="ABJB010825313">
    <property type="status" value="NOT_ANNOTATED_CDS"/>
    <property type="molecule type" value="Genomic_DNA"/>
</dbReference>
<sequence length="163" mass="19312">TEKEVRQWYKGFLKDCPNGLLTEQGFLRIYKQFFPRGDPSKFASLVFRVFDENKVRGLYCPQLCNYVDLTLNDKMKSQTSWAFKLYDVDNDGFITREEMYNIVDAIYEMLPRKEDEEDDPRARVDRIFEQLDKNQDNKLSLDEFKEGSKHDPKIVQALSLYAP</sequence>
<dbReference type="PaxDb" id="6945-B7QD04"/>